<accession>A0A4Z0Q214</accession>
<dbReference type="Proteomes" id="UP000297549">
    <property type="component" value="Unassembled WGS sequence"/>
</dbReference>
<evidence type="ECO:0000313" key="2">
    <source>
        <dbReference type="Proteomes" id="UP000297549"/>
    </source>
</evidence>
<dbReference type="EMBL" id="SRLC01000001">
    <property type="protein sequence ID" value="TGE23725.1"/>
    <property type="molecule type" value="Genomic_DNA"/>
</dbReference>
<keyword evidence="2" id="KW-1185">Reference proteome</keyword>
<gene>
    <name evidence="1" type="ORF">E5K00_00490</name>
</gene>
<sequence>MLPPAACAQAPAGAPGHKFIGRELFSNSIPLEIYASRPGQARGGSRPPPEEKLVAYRQKPTVRMGFWSFLFGKPLRLEDQVFGRLRYFDTPESGGGYWEGETRFTAARYEVGLAIDGPKTGPTAAQRSFYQEIEARYEQMVPAIAQLITATFTKSEPDFVIRDFKQEFQPDFLSLPVIEKPDTAEPAWEIAFETTHAKIRMASVYVEMRGFQPYYVYLMA</sequence>
<comment type="caution">
    <text evidence="1">The sequence shown here is derived from an EMBL/GenBank/DDBJ whole genome shotgun (WGS) entry which is preliminary data.</text>
</comment>
<dbReference type="OrthoDB" id="1431262at2"/>
<dbReference type="AlphaFoldDB" id="A0A4Z0Q214"/>
<protein>
    <submittedName>
        <fullName evidence="1">Uncharacterized protein</fullName>
    </submittedName>
</protein>
<name>A0A4Z0Q214_9BACT</name>
<proteinExistence type="predicted"/>
<dbReference type="RefSeq" id="WP_135460642.1">
    <property type="nucleotide sequence ID" value="NZ_SRLC01000001.1"/>
</dbReference>
<reference evidence="1 2" key="1">
    <citation type="submission" date="2019-04" db="EMBL/GenBank/DDBJ databases">
        <authorList>
            <person name="Feng G."/>
            <person name="Zhang J."/>
            <person name="Zhu H."/>
        </authorList>
    </citation>
    <scope>NUCLEOTIDE SEQUENCE [LARGE SCALE GENOMIC DNA]</scope>
    <source>
        <strain evidence="1 2">JCM 31653</strain>
    </source>
</reference>
<evidence type="ECO:0000313" key="1">
    <source>
        <dbReference type="EMBL" id="TGE23725.1"/>
    </source>
</evidence>
<organism evidence="1 2">
    <name type="scientific">Hymenobacter aquaticus</name>
    <dbReference type="NCBI Taxonomy" id="1867101"/>
    <lineage>
        <taxon>Bacteria</taxon>
        <taxon>Pseudomonadati</taxon>
        <taxon>Bacteroidota</taxon>
        <taxon>Cytophagia</taxon>
        <taxon>Cytophagales</taxon>
        <taxon>Hymenobacteraceae</taxon>
        <taxon>Hymenobacter</taxon>
    </lineage>
</organism>